<gene>
    <name evidence="2" type="ORF">CDV36_011969</name>
</gene>
<dbReference type="AlphaFoldDB" id="A0A3M2RSW9"/>
<dbReference type="EMBL" id="NKUJ01000288">
    <property type="protein sequence ID" value="RMJ08416.1"/>
    <property type="molecule type" value="Genomic_DNA"/>
</dbReference>
<evidence type="ECO:0000313" key="3">
    <source>
        <dbReference type="Proteomes" id="UP000277212"/>
    </source>
</evidence>
<keyword evidence="3" id="KW-1185">Reference proteome</keyword>
<feature type="compositionally biased region" description="Polar residues" evidence="1">
    <location>
        <begin position="12"/>
        <end position="27"/>
    </location>
</feature>
<feature type="compositionally biased region" description="Low complexity" evidence="1">
    <location>
        <begin position="29"/>
        <end position="60"/>
    </location>
</feature>
<protein>
    <submittedName>
        <fullName evidence="2">Uncharacterized protein</fullName>
    </submittedName>
</protein>
<comment type="caution">
    <text evidence="2">The sequence shown here is derived from an EMBL/GenBank/DDBJ whole genome shotgun (WGS) entry which is preliminary data.</text>
</comment>
<reference evidence="2 3" key="1">
    <citation type="submission" date="2017-06" db="EMBL/GenBank/DDBJ databases">
        <title>Comparative genomic analysis of Ambrosia Fusariam Clade fungi.</title>
        <authorList>
            <person name="Stajich J.E."/>
            <person name="Carrillo J."/>
            <person name="Kijimoto T."/>
            <person name="Eskalen A."/>
            <person name="O'Donnell K."/>
            <person name="Kasson M."/>
        </authorList>
    </citation>
    <scope>NUCLEOTIDE SEQUENCE [LARGE SCALE GENOMIC DNA]</scope>
    <source>
        <strain evidence="2">UCR3666</strain>
    </source>
</reference>
<proteinExistence type="predicted"/>
<feature type="region of interest" description="Disordered" evidence="1">
    <location>
        <begin position="1"/>
        <end position="83"/>
    </location>
</feature>
<accession>A0A3M2RSW9</accession>
<sequence length="96" mass="10504">MKWIQMEHSGGDSANPSLNWNGPTTGTVEPLPELLGGRLGAEPPHPSPSQSQSQNQNQPAQPSPPAPFNVILSHSYPPTPPPRRLFALHRLRLWMA</sequence>
<evidence type="ECO:0000313" key="2">
    <source>
        <dbReference type="EMBL" id="RMJ08416.1"/>
    </source>
</evidence>
<name>A0A3M2RSW9_9HYPO</name>
<dbReference type="Proteomes" id="UP000277212">
    <property type="component" value="Unassembled WGS sequence"/>
</dbReference>
<evidence type="ECO:0000256" key="1">
    <source>
        <dbReference type="SAM" id="MobiDB-lite"/>
    </source>
</evidence>
<organism evidence="2 3">
    <name type="scientific">Fusarium kuroshium</name>
    <dbReference type="NCBI Taxonomy" id="2010991"/>
    <lineage>
        <taxon>Eukaryota</taxon>
        <taxon>Fungi</taxon>
        <taxon>Dikarya</taxon>
        <taxon>Ascomycota</taxon>
        <taxon>Pezizomycotina</taxon>
        <taxon>Sordariomycetes</taxon>
        <taxon>Hypocreomycetidae</taxon>
        <taxon>Hypocreales</taxon>
        <taxon>Nectriaceae</taxon>
        <taxon>Fusarium</taxon>
        <taxon>Fusarium solani species complex</taxon>
    </lineage>
</organism>